<name>A0A2K8MME0_9SPHN</name>
<gene>
    <name evidence="1" type="ORF">CVN68_14300</name>
</gene>
<keyword evidence="2" id="KW-1185">Reference proteome</keyword>
<dbReference type="EMBL" id="CP024923">
    <property type="protein sequence ID" value="ATY32989.1"/>
    <property type="molecule type" value="Genomic_DNA"/>
</dbReference>
<accession>A0A2K8MME0</accession>
<evidence type="ECO:0000313" key="1">
    <source>
        <dbReference type="EMBL" id="ATY32989.1"/>
    </source>
</evidence>
<protein>
    <submittedName>
        <fullName evidence="1">Uncharacterized protein</fullName>
    </submittedName>
</protein>
<sequence>MTGKGRADRPGLDYLVRLQRKGRFFTPCITRIGAESCVDELTLGVARQIDTVAAEEWTGADVTIA</sequence>
<dbReference type="Proteomes" id="UP000229081">
    <property type="component" value="Chromosome"/>
</dbReference>
<evidence type="ECO:0000313" key="2">
    <source>
        <dbReference type="Proteomes" id="UP000229081"/>
    </source>
</evidence>
<dbReference type="AlphaFoldDB" id="A0A2K8MME0"/>
<dbReference type="KEGG" id="sphc:CVN68_14300"/>
<proteinExistence type="predicted"/>
<organism evidence="1 2">
    <name type="scientific">Sphingomonas psychrotolerans</name>
    <dbReference type="NCBI Taxonomy" id="1327635"/>
    <lineage>
        <taxon>Bacteria</taxon>
        <taxon>Pseudomonadati</taxon>
        <taxon>Pseudomonadota</taxon>
        <taxon>Alphaproteobacteria</taxon>
        <taxon>Sphingomonadales</taxon>
        <taxon>Sphingomonadaceae</taxon>
        <taxon>Sphingomonas</taxon>
    </lineage>
</organism>
<reference evidence="1 2" key="1">
    <citation type="submission" date="2017-11" db="EMBL/GenBank/DDBJ databases">
        <title>Complete genome sequence of Sphingomonas sp. Strain Cra20, a psychrotolerant potential plant growth promoting rhizobacteria.</title>
        <authorList>
            <person name="Luo Y."/>
        </authorList>
    </citation>
    <scope>NUCLEOTIDE SEQUENCE [LARGE SCALE GENOMIC DNA]</scope>
    <source>
        <strain evidence="1 2">Cra20</strain>
    </source>
</reference>